<sequence length="217" mass="23213">MNQKSIFLSLVPLMLLGISSAHAAMISSDSLGQDPAKVALCKSRSTMAKEKSVPFEINANYAKLTLQSEPGTTFVAIDGVSPQLIVCAVRSGTGRFEPGVYMPQSDIWRLANLPQKYEPGMGTMQGRDAANRACLNAALSKSNRSDVISTGLERLVEISPDSPAFAPGKVIAGKKSERYDVVVEGSAFFPGKGPDNDKLSYTCLLTPMLDVKAVKIK</sequence>
<keyword evidence="1" id="KW-0732">Signal</keyword>
<dbReference type="RefSeq" id="WP_039287214.1">
    <property type="nucleotide sequence ID" value="NZ_CP009458.1"/>
</dbReference>
<protein>
    <recommendedName>
        <fullName evidence="4">Secreted protein</fullName>
    </recommendedName>
</protein>
<dbReference type="EMBL" id="CP009458">
    <property type="protein sequence ID" value="AIR59305.1"/>
    <property type="molecule type" value="Genomic_DNA"/>
</dbReference>
<feature type="signal peptide" evidence="1">
    <location>
        <begin position="1"/>
        <end position="23"/>
    </location>
</feature>
<gene>
    <name evidence="2" type="ORF">LH23_01140</name>
</gene>
<proteinExistence type="predicted"/>
<evidence type="ECO:0000256" key="1">
    <source>
        <dbReference type="SAM" id="SignalP"/>
    </source>
</evidence>
<name>A0AAN0VS72_9ENTR</name>
<accession>A0AAN0VS72</accession>
<dbReference type="KEGG" id="cem:LH23_01140"/>
<organism evidence="2 3">
    <name type="scientific">Cedecea neteri</name>
    <dbReference type="NCBI Taxonomy" id="158822"/>
    <lineage>
        <taxon>Bacteria</taxon>
        <taxon>Pseudomonadati</taxon>
        <taxon>Pseudomonadota</taxon>
        <taxon>Gammaproteobacteria</taxon>
        <taxon>Enterobacterales</taxon>
        <taxon>Enterobacteriaceae</taxon>
        <taxon>Cedecea</taxon>
    </lineage>
</organism>
<reference evidence="2 3" key="1">
    <citation type="submission" date="2014-09" db="EMBL/GenBank/DDBJ databases">
        <authorList>
            <person name="Chan K.-G."/>
        </authorList>
    </citation>
    <scope>NUCLEOTIDE SEQUENCE [LARGE SCALE GENOMIC DNA]</scope>
    <source>
        <strain evidence="2 3">M006</strain>
    </source>
</reference>
<evidence type="ECO:0000313" key="3">
    <source>
        <dbReference type="Proteomes" id="UP000029516"/>
    </source>
</evidence>
<dbReference type="KEGG" id="cen:LH86_01125"/>
<feature type="chain" id="PRO_5042827703" description="Secreted protein" evidence="1">
    <location>
        <begin position="24"/>
        <end position="217"/>
    </location>
</feature>
<dbReference type="Proteomes" id="UP000029516">
    <property type="component" value="Chromosome"/>
</dbReference>
<dbReference type="AlphaFoldDB" id="A0AAN0VS72"/>
<evidence type="ECO:0008006" key="4">
    <source>
        <dbReference type="Google" id="ProtNLM"/>
    </source>
</evidence>
<evidence type="ECO:0000313" key="2">
    <source>
        <dbReference type="EMBL" id="AIR59305.1"/>
    </source>
</evidence>